<evidence type="ECO:0000313" key="1">
    <source>
        <dbReference type="EMBL" id="NMY13735.1"/>
    </source>
</evidence>
<proteinExistence type="predicted"/>
<dbReference type="Proteomes" id="UP000537729">
    <property type="component" value="Unassembled WGS sequence"/>
</dbReference>
<evidence type="ECO:0000313" key="2">
    <source>
        <dbReference type="Proteomes" id="UP000537729"/>
    </source>
</evidence>
<sequence>MSSIVRPTNYIQHEISPGKQDVNATFIFNRGPSKVRIKIKSDSYDFQSFARAELFDAASNTWSIAGSIHHGQMSTQPKLIYKPQGAGLAFQHFSQDFDTLLAIVDGLLAAPIQLAPMYVVTFCDVSEDEHQDAGLIGPLFFPEESAALLRFAEYFLPRMARDEMHVEDLLICACLYDEHDGLERLQAASHETMMGWLSKVSPEALRTLCDSFVSMRQKEGRRCFYRVTGVPRAG</sequence>
<protein>
    <submittedName>
        <fullName evidence="1">Uncharacterized protein</fullName>
    </submittedName>
</protein>
<name>A0A7Y1ADM3_PSEVE</name>
<dbReference type="RefSeq" id="WP_169886716.1">
    <property type="nucleotide sequence ID" value="NZ_JAAQWG010000122.1"/>
</dbReference>
<accession>A0A7Y1ADM3</accession>
<gene>
    <name evidence="1" type="ORF">HBO38_36115</name>
</gene>
<dbReference type="EMBL" id="JAAQWG010000122">
    <property type="protein sequence ID" value="NMY13735.1"/>
    <property type="molecule type" value="Genomic_DNA"/>
</dbReference>
<dbReference type="AlphaFoldDB" id="A0A7Y1ADM3"/>
<comment type="caution">
    <text evidence="1">The sequence shown here is derived from an EMBL/GenBank/DDBJ whole genome shotgun (WGS) entry which is preliminary data.</text>
</comment>
<reference evidence="1 2" key="1">
    <citation type="journal article" date="2020" name="Front. Microbiol.">
        <title>Genetic Organization of the aprX-lipA2 Operon Affects the Proteolytic Potential of Pseudomonas Species in Milk.</title>
        <authorList>
            <person name="Maier C."/>
            <person name="Huptas C."/>
            <person name="von Neubeck M."/>
            <person name="Scherer S."/>
            <person name="Wenning M."/>
            <person name="Lucking G."/>
        </authorList>
    </citation>
    <scope>NUCLEOTIDE SEQUENCE [LARGE SCALE GENOMIC DNA]</scope>
    <source>
        <strain evidence="1 2">DSM 16272</strain>
    </source>
</reference>
<organism evidence="1 2">
    <name type="scientific">Pseudomonas veronii</name>
    <dbReference type="NCBI Taxonomy" id="76761"/>
    <lineage>
        <taxon>Bacteria</taxon>
        <taxon>Pseudomonadati</taxon>
        <taxon>Pseudomonadota</taxon>
        <taxon>Gammaproteobacteria</taxon>
        <taxon>Pseudomonadales</taxon>
        <taxon>Pseudomonadaceae</taxon>
        <taxon>Pseudomonas</taxon>
    </lineage>
</organism>